<gene>
    <name evidence="1" type="ORF">SAMN05443633_11189</name>
</gene>
<proteinExistence type="predicted"/>
<organism evidence="1 2">
    <name type="scientific">Chryseobacterium arachidis</name>
    <dbReference type="NCBI Taxonomy" id="1416778"/>
    <lineage>
        <taxon>Bacteria</taxon>
        <taxon>Pseudomonadati</taxon>
        <taxon>Bacteroidota</taxon>
        <taxon>Flavobacteriia</taxon>
        <taxon>Flavobacteriales</taxon>
        <taxon>Weeksellaceae</taxon>
        <taxon>Chryseobacterium group</taxon>
        <taxon>Chryseobacterium</taxon>
    </lineage>
</organism>
<evidence type="ECO:0000313" key="1">
    <source>
        <dbReference type="EMBL" id="SHG20137.1"/>
    </source>
</evidence>
<reference evidence="2" key="1">
    <citation type="submission" date="2016-11" db="EMBL/GenBank/DDBJ databases">
        <authorList>
            <person name="Varghese N."/>
            <person name="Submissions S."/>
        </authorList>
    </citation>
    <scope>NUCLEOTIDE SEQUENCE [LARGE SCALE GENOMIC DNA]</scope>
    <source>
        <strain evidence="2">DSM 27619</strain>
    </source>
</reference>
<name>A0A1M5HW32_9FLAO</name>
<dbReference type="RefSeq" id="WP_072961155.1">
    <property type="nucleotide sequence ID" value="NZ_FQUT01000011.1"/>
</dbReference>
<dbReference type="EMBL" id="FQUT01000011">
    <property type="protein sequence ID" value="SHG20137.1"/>
    <property type="molecule type" value="Genomic_DNA"/>
</dbReference>
<dbReference type="STRING" id="1416778.SAMN05443633_11189"/>
<keyword evidence="2" id="KW-1185">Reference proteome</keyword>
<accession>A0A1M5HW32</accession>
<sequence length="244" mass="27962">METSTQTLVNKILNAHGIKSAAEFQTVKIHTQIGGAVWGMKGHENALSDVLFIGSLKEQKSIWENIFKENYTSSFEPGKVQLFDENGQLIESLENPRESFKGHTVETPWTKAQLIYFSSYATWNYATAPFNFLVPGVEINHLGFWNENGEILDRLEVIYPDGFATHSKRQLFYFNEDGLLKRHDYWPEVLGGSSATQIIEDYKEFEGIKTGTKRNIYVLNDEDNSYNKDFVLVSIDILDVKFEK</sequence>
<dbReference type="Proteomes" id="UP000184518">
    <property type="component" value="Unassembled WGS sequence"/>
</dbReference>
<protein>
    <submittedName>
        <fullName evidence="1">Uncharacterized protein</fullName>
    </submittedName>
</protein>
<evidence type="ECO:0000313" key="2">
    <source>
        <dbReference type="Proteomes" id="UP000184518"/>
    </source>
</evidence>
<dbReference type="AlphaFoldDB" id="A0A1M5HW32"/>
<dbReference type="OrthoDB" id="8746011at2"/>